<dbReference type="AlphaFoldDB" id="A0A6S6T780"/>
<protein>
    <recommendedName>
        <fullName evidence="2">Ribbon-helix-helix protein CopG domain-containing protein</fullName>
    </recommendedName>
</protein>
<reference evidence="1" key="1">
    <citation type="submission" date="2020-01" db="EMBL/GenBank/DDBJ databases">
        <authorList>
            <person name="Meier V. D."/>
            <person name="Meier V D."/>
        </authorList>
    </citation>
    <scope>NUCLEOTIDE SEQUENCE</scope>
    <source>
        <strain evidence="1">HLG_WM_MAG_09</strain>
    </source>
</reference>
<organism evidence="1">
    <name type="scientific">uncultured Thiotrichaceae bacterium</name>
    <dbReference type="NCBI Taxonomy" id="298394"/>
    <lineage>
        <taxon>Bacteria</taxon>
        <taxon>Pseudomonadati</taxon>
        <taxon>Pseudomonadota</taxon>
        <taxon>Gammaproteobacteria</taxon>
        <taxon>Thiotrichales</taxon>
        <taxon>Thiotrichaceae</taxon>
        <taxon>environmental samples</taxon>
    </lineage>
</organism>
<sequence length="76" mass="8729">MVELTITVDEQLLKSARDLAAQEGTSVDTVLREHLERYAGENTQYEQATRRILDIAKRSTAVSNGKRWTRSDLYRC</sequence>
<accession>A0A6S6T780</accession>
<evidence type="ECO:0008006" key="2">
    <source>
        <dbReference type="Google" id="ProtNLM"/>
    </source>
</evidence>
<proteinExistence type="predicted"/>
<evidence type="ECO:0000313" key="1">
    <source>
        <dbReference type="EMBL" id="CAA6814106.1"/>
    </source>
</evidence>
<gene>
    <name evidence="1" type="ORF">HELGO_WM87732</name>
</gene>
<name>A0A6S6T780_9GAMM</name>
<dbReference type="EMBL" id="CACVAT010000223">
    <property type="protein sequence ID" value="CAA6814106.1"/>
    <property type="molecule type" value="Genomic_DNA"/>
</dbReference>